<keyword evidence="3" id="KW-1185">Reference proteome</keyword>
<accession>A0A433Y7S4</accession>
<name>A0A433Y7S4_9BACL</name>
<protein>
    <submittedName>
        <fullName evidence="2">Uncharacterized protein</fullName>
    </submittedName>
</protein>
<organism evidence="2 3">
    <name type="scientific">Paenibacillus anaericanus</name>
    <dbReference type="NCBI Taxonomy" id="170367"/>
    <lineage>
        <taxon>Bacteria</taxon>
        <taxon>Bacillati</taxon>
        <taxon>Bacillota</taxon>
        <taxon>Bacilli</taxon>
        <taxon>Bacillales</taxon>
        <taxon>Paenibacillaceae</taxon>
        <taxon>Paenibacillus</taxon>
    </lineage>
</organism>
<sequence>MPLWQYMVSMVVYIGLLMLIVGYMREHVKFANVFWIGSLVTFPMWIMGGVVGWFRWSKILSVIFPTIFVGFSRLANADSLAGKFKGKFWDSLRKEWVLWILYGVLFLNIAEATIKDFTLGNIFNAACGFLLCVTIPFPLKRNFWKLAGKNGELLVYTTIAWNFLYTTWNACFVYGESPVYFASSVCILLAAELYPVLKGRPELYVIARVYTLATHLIIRACFPNLFPALMDSSSWYNAGVLKYWGIINFVLIVPYVFWHMYQLHTGKANISFRRGKVDNTAIEAA</sequence>
<feature type="transmembrane region" description="Helical" evidence="1">
    <location>
        <begin position="33"/>
        <end position="53"/>
    </location>
</feature>
<proteinExistence type="predicted"/>
<dbReference type="Proteomes" id="UP000279446">
    <property type="component" value="Unassembled WGS sequence"/>
</dbReference>
<feature type="transmembrane region" description="Helical" evidence="1">
    <location>
        <begin position="96"/>
        <end position="114"/>
    </location>
</feature>
<feature type="transmembrane region" description="Helical" evidence="1">
    <location>
        <begin position="151"/>
        <end position="168"/>
    </location>
</feature>
<feature type="transmembrane region" description="Helical" evidence="1">
    <location>
        <begin position="59"/>
        <end position="75"/>
    </location>
</feature>
<feature type="transmembrane region" description="Helical" evidence="1">
    <location>
        <begin position="241"/>
        <end position="258"/>
    </location>
</feature>
<dbReference type="EMBL" id="RZNY01000012">
    <property type="protein sequence ID" value="RUT45411.1"/>
    <property type="molecule type" value="Genomic_DNA"/>
</dbReference>
<evidence type="ECO:0000313" key="3">
    <source>
        <dbReference type="Proteomes" id="UP000279446"/>
    </source>
</evidence>
<keyword evidence="1" id="KW-0472">Membrane</keyword>
<feature type="transmembrane region" description="Helical" evidence="1">
    <location>
        <begin position="6"/>
        <end position="24"/>
    </location>
</feature>
<feature type="transmembrane region" description="Helical" evidence="1">
    <location>
        <begin position="209"/>
        <end position="229"/>
    </location>
</feature>
<dbReference type="AlphaFoldDB" id="A0A433Y7S4"/>
<evidence type="ECO:0000313" key="2">
    <source>
        <dbReference type="EMBL" id="RUT45411.1"/>
    </source>
</evidence>
<feature type="transmembrane region" description="Helical" evidence="1">
    <location>
        <begin position="120"/>
        <end position="139"/>
    </location>
</feature>
<evidence type="ECO:0000256" key="1">
    <source>
        <dbReference type="SAM" id="Phobius"/>
    </source>
</evidence>
<keyword evidence="1" id="KW-0812">Transmembrane</keyword>
<keyword evidence="1" id="KW-1133">Transmembrane helix</keyword>
<gene>
    <name evidence="2" type="ORF">EJP82_15305</name>
</gene>
<reference evidence="2 3" key="1">
    <citation type="submission" date="2018-12" db="EMBL/GenBank/DDBJ databases">
        <authorList>
            <person name="Sun L."/>
            <person name="Chen Z."/>
        </authorList>
    </citation>
    <scope>NUCLEOTIDE SEQUENCE [LARGE SCALE GENOMIC DNA]</scope>
    <source>
        <strain evidence="2 3">DSM 15890</strain>
    </source>
</reference>
<comment type="caution">
    <text evidence="2">The sequence shown here is derived from an EMBL/GenBank/DDBJ whole genome shotgun (WGS) entry which is preliminary data.</text>
</comment>
<dbReference type="OrthoDB" id="411176at2"/>
<feature type="transmembrane region" description="Helical" evidence="1">
    <location>
        <begin position="180"/>
        <end position="197"/>
    </location>
</feature>